<evidence type="ECO:0000313" key="16">
    <source>
        <dbReference type="EMBL" id="AIA33669.1"/>
    </source>
</evidence>
<evidence type="ECO:0000256" key="9">
    <source>
        <dbReference type="ARBA" id="ARBA00022840"/>
    </source>
</evidence>
<evidence type="ECO:0000256" key="13">
    <source>
        <dbReference type="ARBA" id="ARBA00049417"/>
    </source>
</evidence>
<dbReference type="InterPro" id="IPR014729">
    <property type="entry name" value="Rossmann-like_a/b/a_fold"/>
</dbReference>
<dbReference type="Pfam" id="PF01467">
    <property type="entry name" value="CTP_transf_like"/>
    <property type="match status" value="1"/>
</dbReference>
<keyword evidence="8" id="KW-0378">Hydrolase</keyword>
<feature type="domain" description="HD/PDEase" evidence="15">
    <location>
        <begin position="193"/>
        <end position="321"/>
    </location>
</feature>
<dbReference type="SUPFAM" id="SSF52374">
    <property type="entry name" value="Nucleotidylyl transferase"/>
    <property type="match status" value="1"/>
</dbReference>
<comment type="catalytic activity">
    <reaction evidence="12 14">
        <text>nicotinate beta-D-ribonucleotide + ATP + H(+) = deamido-NAD(+) + diphosphate</text>
        <dbReference type="Rhea" id="RHEA:22860"/>
        <dbReference type="ChEBI" id="CHEBI:15378"/>
        <dbReference type="ChEBI" id="CHEBI:30616"/>
        <dbReference type="ChEBI" id="CHEBI:33019"/>
        <dbReference type="ChEBI" id="CHEBI:57502"/>
        <dbReference type="ChEBI" id="CHEBI:58437"/>
        <dbReference type="EC" id="2.7.7.18"/>
    </reaction>
</comment>
<evidence type="ECO:0000256" key="7">
    <source>
        <dbReference type="ARBA" id="ARBA00022741"/>
    </source>
</evidence>
<evidence type="ECO:0000256" key="11">
    <source>
        <dbReference type="ARBA" id="ARBA00023027"/>
    </source>
</evidence>
<gene>
    <name evidence="14 16" type="primary">nadD</name>
    <name evidence="16" type="ORF">K668_00385</name>
</gene>
<dbReference type="UniPathway" id="UPA00253">
    <property type="reaction ID" value="UER00332"/>
</dbReference>
<dbReference type="GO" id="GO:0046872">
    <property type="term" value="F:metal ion binding"/>
    <property type="evidence" value="ECO:0007669"/>
    <property type="project" value="UniProtKB-KW"/>
</dbReference>
<dbReference type="NCBIfam" id="TIGR00277">
    <property type="entry name" value="HDIG"/>
    <property type="match status" value="1"/>
</dbReference>
<dbReference type="CDD" id="cd00077">
    <property type="entry name" value="HDc"/>
    <property type="match status" value="1"/>
</dbReference>
<protein>
    <recommendedName>
        <fullName evidence="14">Probable nicotinate-nucleotide adenylyltransferase</fullName>
        <ecNumber evidence="14">2.7.7.18</ecNumber>
    </recommendedName>
    <alternativeName>
        <fullName evidence="14">Deamido-NAD(+) diphosphorylase</fullName>
    </alternativeName>
    <alternativeName>
        <fullName evidence="14">Deamido-NAD(+) pyrophosphorylase</fullName>
    </alternativeName>
    <alternativeName>
        <fullName evidence="14">Nicotinate mononucleotide adenylyltransferase</fullName>
        <shortName evidence="14">NaMN adenylyltransferase</shortName>
    </alternativeName>
</protein>
<dbReference type="InterPro" id="IPR003607">
    <property type="entry name" value="HD/PDEase_dom"/>
</dbReference>
<dbReference type="HAMAP" id="MF_00244">
    <property type="entry name" value="NaMN_adenylyltr"/>
    <property type="match status" value="1"/>
</dbReference>
<comment type="catalytic activity">
    <reaction evidence="13">
        <text>P(1),P(4)-bis(5'-adenosyl) tetraphosphate + H2O = 2 ADP + 2 H(+)</text>
        <dbReference type="Rhea" id="RHEA:24252"/>
        <dbReference type="ChEBI" id="CHEBI:15377"/>
        <dbReference type="ChEBI" id="CHEBI:15378"/>
        <dbReference type="ChEBI" id="CHEBI:58141"/>
        <dbReference type="ChEBI" id="CHEBI:456216"/>
        <dbReference type="EC" id="3.6.1.41"/>
    </reaction>
</comment>
<dbReference type="PANTHER" id="PTHR39321">
    <property type="entry name" value="NICOTINATE-NUCLEOTIDE ADENYLYLTRANSFERASE-RELATED"/>
    <property type="match status" value="1"/>
</dbReference>
<dbReference type="SMART" id="SM00471">
    <property type="entry name" value="HDc"/>
    <property type="match status" value="1"/>
</dbReference>
<evidence type="ECO:0000313" key="17">
    <source>
        <dbReference type="Proteomes" id="UP000027182"/>
    </source>
</evidence>
<evidence type="ECO:0000256" key="14">
    <source>
        <dbReference type="HAMAP-Rule" id="MF_00244"/>
    </source>
</evidence>
<dbReference type="HOGENOM" id="CLU_050191_0_0_14"/>
<dbReference type="GO" id="GO:0008803">
    <property type="term" value="F:bis(5'-nucleosyl)-tetraphosphatase (symmetrical) activity"/>
    <property type="evidence" value="ECO:0007669"/>
    <property type="project" value="UniProtKB-EC"/>
</dbReference>
<evidence type="ECO:0000256" key="6">
    <source>
        <dbReference type="ARBA" id="ARBA00022723"/>
    </source>
</evidence>
<dbReference type="NCBIfam" id="TIGR00482">
    <property type="entry name" value="nicotinate (nicotinamide) nucleotide adenylyltransferase"/>
    <property type="match status" value="1"/>
</dbReference>
<keyword evidence="7 14" id="KW-0547">Nucleotide-binding</keyword>
<comment type="function">
    <text evidence="1 14">Catalyzes the reversible adenylation of nicotinate mononucleotide (NaMN) to nicotinic acid adenine dinucleotide (NaAD).</text>
</comment>
<dbReference type="InterPro" id="IPR006674">
    <property type="entry name" value="HD_domain"/>
</dbReference>
<dbReference type="Gene3D" id="1.10.3210.10">
    <property type="entry name" value="Hypothetical protein af1432"/>
    <property type="match status" value="1"/>
</dbReference>
<dbReference type="SUPFAM" id="SSF109604">
    <property type="entry name" value="HD-domain/PDEase-like"/>
    <property type="match status" value="1"/>
</dbReference>
<proteinExistence type="inferred from homology"/>
<dbReference type="NCBIfam" id="TIGR00488">
    <property type="entry name" value="bis(5'-nucleosyl)-tetraphosphatase (symmetrical) YqeK"/>
    <property type="match status" value="1"/>
</dbReference>
<dbReference type="GO" id="GO:0005524">
    <property type="term" value="F:ATP binding"/>
    <property type="evidence" value="ECO:0007669"/>
    <property type="project" value="UniProtKB-KW"/>
</dbReference>
<dbReference type="EMBL" id="CP005933">
    <property type="protein sequence ID" value="AIA33669.1"/>
    <property type="molecule type" value="Genomic_DNA"/>
</dbReference>
<dbReference type="Gene3D" id="3.40.50.620">
    <property type="entry name" value="HUPs"/>
    <property type="match status" value="1"/>
</dbReference>
<evidence type="ECO:0000256" key="1">
    <source>
        <dbReference type="ARBA" id="ARBA00002324"/>
    </source>
</evidence>
<evidence type="ECO:0000256" key="2">
    <source>
        <dbReference type="ARBA" id="ARBA00005019"/>
    </source>
</evidence>
<keyword evidence="4 14" id="KW-0808">Transferase</keyword>
<dbReference type="InterPro" id="IPR005248">
    <property type="entry name" value="NadD/NMNAT"/>
</dbReference>
<accession>A0A059XYF3</accession>
<dbReference type="KEGG" id="mbq:K668_00385"/>
<dbReference type="AlphaFoldDB" id="A0A059XYF3"/>
<keyword evidence="3 14" id="KW-0662">Pyridine nucleotide biosynthesis</keyword>
<organism evidence="16 17">
    <name type="scientific">Mycoplasmopsis bovis CQ-W70</name>
    <dbReference type="NCBI Taxonomy" id="1316930"/>
    <lineage>
        <taxon>Bacteria</taxon>
        <taxon>Bacillati</taxon>
        <taxon>Mycoplasmatota</taxon>
        <taxon>Mycoplasmoidales</taxon>
        <taxon>Metamycoplasmataceae</taxon>
        <taxon>Mycoplasmopsis</taxon>
    </lineage>
</organism>
<dbReference type="GO" id="GO:0004515">
    <property type="term" value="F:nicotinate-nucleotide adenylyltransferase activity"/>
    <property type="evidence" value="ECO:0007669"/>
    <property type="project" value="UniProtKB-UniRule"/>
</dbReference>
<dbReference type="PATRIC" id="fig|1316930.3.peg.80"/>
<dbReference type="EC" id="2.7.7.18" evidence="14"/>
<keyword evidence="9 14" id="KW-0067">ATP-binding</keyword>
<dbReference type="NCBIfam" id="NF005519">
    <property type="entry name" value="PRK07152.1"/>
    <property type="match status" value="1"/>
</dbReference>
<evidence type="ECO:0000256" key="10">
    <source>
        <dbReference type="ARBA" id="ARBA00023004"/>
    </source>
</evidence>
<dbReference type="Pfam" id="PF01966">
    <property type="entry name" value="HD"/>
    <property type="match status" value="1"/>
</dbReference>
<evidence type="ECO:0000256" key="4">
    <source>
        <dbReference type="ARBA" id="ARBA00022679"/>
    </source>
</evidence>
<dbReference type="RefSeq" id="WP_013954540.1">
    <property type="nucleotide sequence ID" value="NZ_CP005933.1"/>
</dbReference>
<dbReference type="PANTHER" id="PTHR39321:SF3">
    <property type="entry name" value="PHOSPHOPANTETHEINE ADENYLYLTRANSFERASE"/>
    <property type="match status" value="1"/>
</dbReference>
<dbReference type="NCBIfam" id="TIGR00125">
    <property type="entry name" value="cyt_tran_rel"/>
    <property type="match status" value="1"/>
</dbReference>
<comment type="similarity">
    <text evidence="14">Belongs to the NadD family.</text>
</comment>
<reference evidence="16 17" key="1">
    <citation type="submission" date="2013-04" db="EMBL/GenBank/DDBJ databases">
        <authorList>
            <person name="Lin L."/>
            <person name="Zeng Z."/>
            <person name="Xie J."/>
            <person name="Luo L."/>
            <person name="Yang Z."/>
            <person name="Liang W."/>
            <person name="Lin H."/>
            <person name="Dong C."/>
            <person name="Sun Y."/>
        </authorList>
    </citation>
    <scope>NUCLEOTIDE SEQUENCE [LARGE SCALE GENOMIC DNA]</scope>
    <source>
        <strain evidence="16 17">CQ-W70</strain>
    </source>
</reference>
<comment type="pathway">
    <text evidence="2 14">Cofactor biosynthesis; NAD(+) biosynthesis; deamido-NAD(+) from nicotinate D-ribonucleotide: step 1/1.</text>
</comment>
<keyword evidence="10" id="KW-0408">Iron</keyword>
<dbReference type="GO" id="GO:0009435">
    <property type="term" value="P:NAD+ biosynthetic process"/>
    <property type="evidence" value="ECO:0007669"/>
    <property type="project" value="UniProtKB-UniRule"/>
</dbReference>
<evidence type="ECO:0000256" key="3">
    <source>
        <dbReference type="ARBA" id="ARBA00022642"/>
    </source>
</evidence>
<dbReference type="InterPro" id="IPR004821">
    <property type="entry name" value="Cyt_trans-like"/>
</dbReference>
<dbReference type="CDD" id="cd02165">
    <property type="entry name" value="NMNAT"/>
    <property type="match status" value="1"/>
</dbReference>
<keyword evidence="6" id="KW-0479">Metal-binding</keyword>
<dbReference type="InterPro" id="IPR005249">
    <property type="entry name" value="YqeK"/>
</dbReference>
<keyword evidence="11 14" id="KW-0520">NAD</keyword>
<evidence type="ECO:0000256" key="12">
    <source>
        <dbReference type="ARBA" id="ARBA00048721"/>
    </source>
</evidence>
<evidence type="ECO:0000256" key="5">
    <source>
        <dbReference type="ARBA" id="ARBA00022695"/>
    </source>
</evidence>
<name>A0A059XYF3_MYCBV</name>
<keyword evidence="5 14" id="KW-0548">Nucleotidyltransferase</keyword>
<dbReference type="InterPro" id="IPR006675">
    <property type="entry name" value="HDIG_dom"/>
</dbReference>
<evidence type="ECO:0000259" key="15">
    <source>
        <dbReference type="SMART" id="SM00471"/>
    </source>
</evidence>
<sequence length="364" mass="42156">MRIGLFGGSFNPVHNGHIKIAEYAYKTMNLDKIYFIPTAISPFKKKNTVAPDNDRINMLNLALENFNGNSEVSLFEIKRGGVSYTFETIRYFKNKFPNDELFFIMGSDLLPKFHKWEFVDEMTQKCQFVVYKRNRNINKINAKKYGLKIMNNPIFSESSTKVRQGELYLTDPKVNKYIGNNFLYAKEIIHSLLTAKRAKHCVSAAEFAATLAKSINYDAKKAYYAGLFHDICKELDEKDSRAFIGQFINDSFDPIKLPSYKLHQVAGALWFKYIYMNEDEEIFNAIKVHTSLALELSTLDKILYIADKICDGRAFAGVQKLRKLALENFDECFKEVVNRNIEYNLAKNISFSKEQNEINNKWNK</sequence>
<dbReference type="Proteomes" id="UP000027182">
    <property type="component" value="Chromosome"/>
</dbReference>
<evidence type="ECO:0000256" key="8">
    <source>
        <dbReference type="ARBA" id="ARBA00022801"/>
    </source>
</evidence>